<dbReference type="AlphaFoldDB" id="A0A9P7GIA8"/>
<dbReference type="Proteomes" id="UP000717328">
    <property type="component" value="Unassembled WGS sequence"/>
</dbReference>
<dbReference type="OrthoDB" id="3267821at2759"/>
<evidence type="ECO:0000313" key="3">
    <source>
        <dbReference type="Proteomes" id="UP000717328"/>
    </source>
</evidence>
<reference evidence="2" key="2">
    <citation type="submission" date="2021-10" db="EMBL/GenBank/DDBJ databases">
        <title>Phylogenomics reveals ancestral predisposition of the termite-cultivated fungus Termitomyces towards a domesticated lifestyle.</title>
        <authorList>
            <person name="Auxier B."/>
            <person name="Grum-Grzhimaylo A."/>
            <person name="Cardenas M.E."/>
            <person name="Lodge J.D."/>
            <person name="Laessoe T."/>
            <person name="Pedersen O."/>
            <person name="Smith M.E."/>
            <person name="Kuyper T.W."/>
            <person name="Franco-Molano E.A."/>
            <person name="Baroni T.J."/>
            <person name="Aanen D.K."/>
        </authorList>
    </citation>
    <scope>NUCLEOTIDE SEQUENCE</scope>
    <source>
        <strain evidence="2">D49</strain>
    </source>
</reference>
<gene>
    <name evidence="2" type="ORF">H0H81_001935</name>
</gene>
<dbReference type="EMBL" id="JABCKI010000695">
    <property type="protein sequence ID" value="KAG5649805.1"/>
    <property type="molecule type" value="Genomic_DNA"/>
</dbReference>
<sequence length="358" mass="39666">MSFLNDLLKSPARDASRIGCSTPRLSPDGSDTDEDHLSKEDGQEPDGELLSSGTLGSNRGDISRSPSVTPQASNHRKRVSEDATQFAMSIGRRVRLRPNNVEELKEIAEMTASQQNVYLAALIMRNQELVELIQPAEAPYQVPASLVAKIEKYSFVLMLDPTISAYSDDHPCTQLIEFFHKYPGWGLTSHITEDPTKFKAIVAIIRKEFVTLRNLIKTKIAESIGKETEVEGTYDSVDILTLCQQIIAIRGKIAPKVKPSLQLCAHIAFLRCTFLSMRSSDGKVPRDFWPKGVDTALETIRTNKKGDAVKISDVFTRILTQDREIHGRANVEALVTDPLTVDSIVEAQEALEGCTDLL</sequence>
<protein>
    <submittedName>
        <fullName evidence="2">Uncharacterized protein</fullName>
    </submittedName>
</protein>
<name>A0A9P7GIA8_9AGAR</name>
<evidence type="ECO:0000313" key="2">
    <source>
        <dbReference type="EMBL" id="KAG5649805.1"/>
    </source>
</evidence>
<proteinExistence type="predicted"/>
<feature type="compositionally biased region" description="Polar residues" evidence="1">
    <location>
        <begin position="64"/>
        <end position="73"/>
    </location>
</feature>
<reference evidence="2" key="1">
    <citation type="submission" date="2021-02" db="EMBL/GenBank/DDBJ databases">
        <authorList>
            <person name="Nieuwenhuis M."/>
            <person name="Van De Peppel L.J.J."/>
        </authorList>
    </citation>
    <scope>NUCLEOTIDE SEQUENCE</scope>
    <source>
        <strain evidence="2">D49</strain>
    </source>
</reference>
<comment type="caution">
    <text evidence="2">The sequence shown here is derived from an EMBL/GenBank/DDBJ whole genome shotgun (WGS) entry which is preliminary data.</text>
</comment>
<feature type="region of interest" description="Disordered" evidence="1">
    <location>
        <begin position="1"/>
        <end position="84"/>
    </location>
</feature>
<keyword evidence="3" id="KW-1185">Reference proteome</keyword>
<evidence type="ECO:0000256" key="1">
    <source>
        <dbReference type="SAM" id="MobiDB-lite"/>
    </source>
</evidence>
<organism evidence="2 3">
    <name type="scientific">Sphagnurus paluster</name>
    <dbReference type="NCBI Taxonomy" id="117069"/>
    <lineage>
        <taxon>Eukaryota</taxon>
        <taxon>Fungi</taxon>
        <taxon>Dikarya</taxon>
        <taxon>Basidiomycota</taxon>
        <taxon>Agaricomycotina</taxon>
        <taxon>Agaricomycetes</taxon>
        <taxon>Agaricomycetidae</taxon>
        <taxon>Agaricales</taxon>
        <taxon>Tricholomatineae</taxon>
        <taxon>Lyophyllaceae</taxon>
        <taxon>Sphagnurus</taxon>
    </lineage>
</organism>
<accession>A0A9P7GIA8</accession>